<comment type="caution">
    <text evidence="1">The sequence shown here is derived from an EMBL/GenBank/DDBJ whole genome shotgun (WGS) entry which is preliminary data.</text>
</comment>
<protein>
    <submittedName>
        <fullName evidence="1">Uncharacterized protein</fullName>
    </submittedName>
</protein>
<accession>M3DGY0</accession>
<organism evidence="1 2">
    <name type="scientific">Leptospira interrogans serovar Lora str. TE 1992</name>
    <dbReference type="NCBI Taxonomy" id="1193028"/>
    <lineage>
        <taxon>Bacteria</taxon>
        <taxon>Pseudomonadati</taxon>
        <taxon>Spirochaetota</taxon>
        <taxon>Spirochaetia</taxon>
        <taxon>Leptospirales</taxon>
        <taxon>Leptospiraceae</taxon>
        <taxon>Leptospira</taxon>
    </lineage>
</organism>
<proteinExistence type="predicted"/>
<gene>
    <name evidence="1" type="ORF">LEP1GSC067_0109</name>
</gene>
<evidence type="ECO:0000313" key="1">
    <source>
        <dbReference type="EMBL" id="EMF40528.1"/>
    </source>
</evidence>
<dbReference type="AlphaFoldDB" id="M3DGY0"/>
<reference evidence="1 2" key="1">
    <citation type="submission" date="2013-01" db="EMBL/GenBank/DDBJ databases">
        <authorList>
            <person name="Harkins D.M."/>
            <person name="Durkin A.S."/>
            <person name="Brinkac L.M."/>
            <person name="Haft D.H."/>
            <person name="Selengut J.D."/>
            <person name="Sanka R."/>
            <person name="DePew J."/>
            <person name="Purushe J."/>
            <person name="Hartskeerl R.A."/>
            <person name="Ahmed A."/>
            <person name="van der Linden H."/>
            <person name="Goris M.G.A."/>
            <person name="Vinetz J.M."/>
            <person name="Sutton G.G."/>
            <person name="Nierman W.C."/>
            <person name="Fouts D.E."/>
        </authorList>
    </citation>
    <scope>NUCLEOTIDE SEQUENCE [LARGE SCALE GENOMIC DNA]</scope>
    <source>
        <strain evidence="1 2">TE 1992</strain>
    </source>
</reference>
<dbReference type="InterPro" id="IPR032774">
    <property type="entry name" value="WG_beta_rep"/>
</dbReference>
<name>M3DGY0_LEPIR</name>
<dbReference type="EMBL" id="AKWW02000073">
    <property type="protein sequence ID" value="EMF40528.1"/>
    <property type="molecule type" value="Genomic_DNA"/>
</dbReference>
<evidence type="ECO:0000313" key="2">
    <source>
        <dbReference type="Proteomes" id="UP000011754"/>
    </source>
</evidence>
<sequence>MDPKHSIVIKPQFEEAGSISSNQMVRIKIRGKWGFINFSECLKKVPQESNKTEY</sequence>
<dbReference type="Proteomes" id="UP000011754">
    <property type="component" value="Unassembled WGS sequence"/>
</dbReference>
<dbReference type="Pfam" id="PF14903">
    <property type="entry name" value="WG_beta_rep"/>
    <property type="match status" value="1"/>
</dbReference>